<gene>
    <name evidence="5" type="primary">WBGene00099564</name>
</gene>
<evidence type="ECO:0000313" key="5">
    <source>
        <dbReference type="EnsemblMetazoa" id="PPA10010.1"/>
    </source>
</evidence>
<evidence type="ECO:0000256" key="3">
    <source>
        <dbReference type="ARBA" id="ARBA00022801"/>
    </source>
</evidence>
<dbReference type="SUPFAM" id="SSF53474">
    <property type="entry name" value="alpha/beta-Hydrolases"/>
    <property type="match status" value="2"/>
</dbReference>
<name>A0A2A6D219_PRIPA</name>
<dbReference type="EnsemblMetazoa" id="PPA10010.1">
    <property type="protein sequence ID" value="PPA10010.1"/>
    <property type="gene ID" value="WBGene00099564"/>
</dbReference>
<dbReference type="GO" id="GO:0052689">
    <property type="term" value="F:carboxylic ester hydrolase activity"/>
    <property type="evidence" value="ECO:0007669"/>
    <property type="project" value="UniProtKB-KW"/>
</dbReference>
<dbReference type="InterPro" id="IPR019819">
    <property type="entry name" value="Carboxylesterase_B_CS"/>
</dbReference>
<dbReference type="InterPro" id="IPR029058">
    <property type="entry name" value="AB_hydrolase_fold"/>
</dbReference>
<organism evidence="5 6">
    <name type="scientific">Pristionchus pacificus</name>
    <name type="common">Parasitic nematode worm</name>
    <dbReference type="NCBI Taxonomy" id="54126"/>
    <lineage>
        <taxon>Eukaryota</taxon>
        <taxon>Metazoa</taxon>
        <taxon>Ecdysozoa</taxon>
        <taxon>Nematoda</taxon>
        <taxon>Chromadorea</taxon>
        <taxon>Rhabditida</taxon>
        <taxon>Rhabditina</taxon>
        <taxon>Diplogasteromorpha</taxon>
        <taxon>Diplogasteroidea</taxon>
        <taxon>Neodiplogasteridae</taxon>
        <taxon>Pristionchus</taxon>
    </lineage>
</organism>
<dbReference type="Pfam" id="PF00135">
    <property type="entry name" value="COesterase"/>
    <property type="match status" value="2"/>
</dbReference>
<dbReference type="InterPro" id="IPR019826">
    <property type="entry name" value="Carboxylesterase_B_AS"/>
</dbReference>
<proteinExistence type="inferred from homology"/>
<evidence type="ECO:0000256" key="2">
    <source>
        <dbReference type="ARBA" id="ARBA00022487"/>
    </source>
</evidence>
<dbReference type="AlphaFoldDB" id="A0A2A6D219"/>
<keyword evidence="3 4" id="KW-0378">Hydrolase</keyword>
<dbReference type="OrthoDB" id="19653at2759"/>
<accession>A0A2A6D219</accession>
<evidence type="ECO:0000313" key="6">
    <source>
        <dbReference type="Proteomes" id="UP000005239"/>
    </source>
</evidence>
<dbReference type="EC" id="3.1.1.-" evidence="4"/>
<dbReference type="PROSITE" id="PS00941">
    <property type="entry name" value="CARBOXYLESTERASE_B_2"/>
    <property type="match status" value="1"/>
</dbReference>
<sequence>MGDRQSCPDSRIVETSCGKVQGRRLIYKEERQVEAFQGIPFAKPPVGKLRFKKPEPPEKWDGIKETKKFGPRAIVTPFVNGFVENLLRGTPSEDCLYLNVFTPCWKAPQGGLPVMIFVHGGAFELGDAQIFGDLNICDNIVTRGVVFITIQYRLGYLGFLSTGDAACPGNNGLWDQTAALRWVNDNIEAFGGNKNNITLLGQSAGGASVDLLHLSPHSTNLFHKVIPMAGNAECRWATNKNMPQQCRNKAARLGITAYETSEELLDKLRALPAEKFAVNFRNREKEPDVNLETVPILDGDFFPESIDEMRKKAKPKPLMTGVCTEEGLFFIPGKKPTEQDLNEVVNFAVHEAEDKNAIAADLKSVYLPDGIPADKDVFMRSIANIASDYFFNAGTIELCRKTVALQVEFDDEDAEDIMEENPYPCTTKQRTKSFLELIKHEKNIDRFVLAICPSEKTLTSSFGTWETKQLRPKATAKRGDEAVYLYQFEHFNPKVMGFAGRQLPIQDATHASELIYLFKKGLFTLTEVSLTDEDKHAMHLFTTAFTNFAKYG</sequence>
<dbReference type="PROSITE" id="PS00122">
    <property type="entry name" value="CARBOXYLESTERASE_B_1"/>
    <property type="match status" value="1"/>
</dbReference>
<evidence type="ECO:0000256" key="4">
    <source>
        <dbReference type="RuleBase" id="RU361235"/>
    </source>
</evidence>
<keyword evidence="6" id="KW-1185">Reference proteome</keyword>
<dbReference type="PANTHER" id="PTHR44590:SF3">
    <property type="entry name" value="CARBOXYLESTERASE TYPE B DOMAIN-CONTAINING PROTEIN"/>
    <property type="match status" value="1"/>
</dbReference>
<reference evidence="5" key="2">
    <citation type="submission" date="2022-06" db="UniProtKB">
        <authorList>
            <consortium name="EnsemblMetazoa"/>
        </authorList>
    </citation>
    <scope>IDENTIFICATION</scope>
    <source>
        <strain evidence="5">PS312</strain>
    </source>
</reference>
<dbReference type="Gene3D" id="3.40.50.1820">
    <property type="entry name" value="alpha/beta hydrolase"/>
    <property type="match status" value="1"/>
</dbReference>
<protein>
    <recommendedName>
        <fullName evidence="4">Carboxylic ester hydrolase</fullName>
        <ecNumber evidence="4">3.1.1.-</ecNumber>
    </recommendedName>
</protein>
<dbReference type="InterPro" id="IPR002018">
    <property type="entry name" value="CarbesteraseB"/>
</dbReference>
<evidence type="ECO:0000256" key="1">
    <source>
        <dbReference type="ARBA" id="ARBA00005964"/>
    </source>
</evidence>
<dbReference type="PANTHER" id="PTHR44590">
    <property type="entry name" value="CARBOXYLIC ESTER HYDROLASE-RELATED"/>
    <property type="match status" value="1"/>
</dbReference>
<comment type="similarity">
    <text evidence="1 4">Belongs to the type-B carboxylesterase/lipase family.</text>
</comment>
<reference evidence="6" key="1">
    <citation type="journal article" date="2008" name="Nat. Genet.">
        <title>The Pristionchus pacificus genome provides a unique perspective on nematode lifestyle and parasitism.</title>
        <authorList>
            <person name="Dieterich C."/>
            <person name="Clifton S.W."/>
            <person name="Schuster L.N."/>
            <person name="Chinwalla A."/>
            <person name="Delehaunty K."/>
            <person name="Dinkelacker I."/>
            <person name="Fulton L."/>
            <person name="Fulton R."/>
            <person name="Godfrey J."/>
            <person name="Minx P."/>
            <person name="Mitreva M."/>
            <person name="Roeseler W."/>
            <person name="Tian H."/>
            <person name="Witte H."/>
            <person name="Yang S.P."/>
            <person name="Wilson R.K."/>
            <person name="Sommer R.J."/>
        </authorList>
    </citation>
    <scope>NUCLEOTIDE SEQUENCE [LARGE SCALE GENOMIC DNA]</scope>
    <source>
        <strain evidence="6">PS312</strain>
    </source>
</reference>
<dbReference type="Proteomes" id="UP000005239">
    <property type="component" value="Unassembled WGS sequence"/>
</dbReference>
<keyword evidence="2" id="KW-0719">Serine esterase</keyword>
<accession>A0A8R1YCH2</accession>